<evidence type="ECO:0000313" key="3">
    <source>
        <dbReference type="Proteomes" id="UP000277212"/>
    </source>
</evidence>
<dbReference type="InterPro" id="IPR035959">
    <property type="entry name" value="RutC-like_sf"/>
</dbReference>
<dbReference type="PANTHER" id="PTHR11803">
    <property type="entry name" value="2-IMINOBUTANOATE/2-IMINOPROPANOATE DEAMINASE RIDA"/>
    <property type="match status" value="1"/>
</dbReference>
<evidence type="ECO:0008006" key="4">
    <source>
        <dbReference type="Google" id="ProtNLM"/>
    </source>
</evidence>
<dbReference type="FunFam" id="3.30.1330.40:FF:000001">
    <property type="entry name" value="L-PSP family endoribonuclease"/>
    <property type="match status" value="1"/>
</dbReference>
<reference evidence="2 3" key="1">
    <citation type="submission" date="2017-06" db="EMBL/GenBank/DDBJ databases">
        <title>Comparative genomic analysis of Ambrosia Fusariam Clade fungi.</title>
        <authorList>
            <person name="Stajich J.E."/>
            <person name="Carrillo J."/>
            <person name="Kijimoto T."/>
            <person name="Eskalen A."/>
            <person name="O'Donnell K."/>
            <person name="Kasson M."/>
        </authorList>
    </citation>
    <scope>NUCLEOTIDE SEQUENCE [LARGE SCALE GENOMIC DNA]</scope>
    <source>
        <strain evidence="2">UCR3666</strain>
    </source>
</reference>
<evidence type="ECO:0000313" key="2">
    <source>
        <dbReference type="EMBL" id="RMJ11613.1"/>
    </source>
</evidence>
<dbReference type="SUPFAM" id="SSF55298">
    <property type="entry name" value="YjgF-like"/>
    <property type="match status" value="1"/>
</dbReference>
<dbReference type="GO" id="GO:0019239">
    <property type="term" value="F:deaminase activity"/>
    <property type="evidence" value="ECO:0007669"/>
    <property type="project" value="TreeGrafter"/>
</dbReference>
<dbReference type="InterPro" id="IPR006056">
    <property type="entry name" value="RidA"/>
</dbReference>
<dbReference type="NCBIfam" id="TIGR00004">
    <property type="entry name" value="Rid family detoxifying hydrolase"/>
    <property type="match status" value="1"/>
</dbReference>
<gene>
    <name evidence="2" type="ORF">CDV36_008733</name>
</gene>
<organism evidence="2 3">
    <name type="scientific">Fusarium kuroshium</name>
    <dbReference type="NCBI Taxonomy" id="2010991"/>
    <lineage>
        <taxon>Eukaryota</taxon>
        <taxon>Fungi</taxon>
        <taxon>Dikarya</taxon>
        <taxon>Ascomycota</taxon>
        <taxon>Pezizomycotina</taxon>
        <taxon>Sordariomycetes</taxon>
        <taxon>Hypocreomycetidae</taxon>
        <taxon>Hypocreales</taxon>
        <taxon>Nectriaceae</taxon>
        <taxon>Fusarium</taxon>
        <taxon>Fusarium solani species complex</taxon>
    </lineage>
</organism>
<dbReference type="PANTHER" id="PTHR11803:SF42">
    <property type="entry name" value="MMF1"/>
    <property type="match status" value="1"/>
</dbReference>
<name>A0A3M2S251_9HYPO</name>
<proteinExistence type="inferred from homology"/>
<keyword evidence="3" id="KW-1185">Reference proteome</keyword>
<dbReference type="Proteomes" id="UP000277212">
    <property type="component" value="Unassembled WGS sequence"/>
</dbReference>
<dbReference type="CDD" id="cd00448">
    <property type="entry name" value="YjgF_YER057c_UK114_family"/>
    <property type="match status" value="1"/>
</dbReference>
<sequence length="132" mass="14364">MTQKFTPIFTPEGANPLPQFSQAVAYNGLVYVSGNVGFKPGPNAELVEGTTKDRARQILTNIRSVLQAAGSSLDNVIKMNIYLTDMANFGALNEAYDEFFTQDIKPARTCVAVHQLPFGTDVEIECTAFVNA</sequence>
<dbReference type="STRING" id="2010991.A0A3M2S251"/>
<accession>A0A3M2S251</accession>
<protein>
    <recommendedName>
        <fullName evidence="4">2-iminobutanoate/2-iminopropanoate deaminase</fullName>
    </recommendedName>
</protein>
<dbReference type="OrthoDB" id="309640at2759"/>
<evidence type="ECO:0000256" key="1">
    <source>
        <dbReference type="ARBA" id="ARBA00010552"/>
    </source>
</evidence>
<dbReference type="EMBL" id="NKUJ01000161">
    <property type="protein sequence ID" value="RMJ11613.1"/>
    <property type="molecule type" value="Genomic_DNA"/>
</dbReference>
<dbReference type="InterPro" id="IPR006175">
    <property type="entry name" value="YjgF/YER057c/UK114"/>
</dbReference>
<comment type="similarity">
    <text evidence="1">Belongs to the RutC family.</text>
</comment>
<dbReference type="AlphaFoldDB" id="A0A3M2S251"/>
<dbReference type="GO" id="GO:0005739">
    <property type="term" value="C:mitochondrion"/>
    <property type="evidence" value="ECO:0007669"/>
    <property type="project" value="TreeGrafter"/>
</dbReference>
<dbReference type="Gene3D" id="3.30.1330.40">
    <property type="entry name" value="RutC-like"/>
    <property type="match status" value="1"/>
</dbReference>
<dbReference type="GO" id="GO:0005829">
    <property type="term" value="C:cytosol"/>
    <property type="evidence" value="ECO:0007669"/>
    <property type="project" value="TreeGrafter"/>
</dbReference>
<comment type="caution">
    <text evidence="2">The sequence shown here is derived from an EMBL/GenBank/DDBJ whole genome shotgun (WGS) entry which is preliminary data.</text>
</comment>
<dbReference type="Pfam" id="PF01042">
    <property type="entry name" value="Ribonuc_L-PSP"/>
    <property type="match status" value="1"/>
</dbReference>